<feature type="region of interest" description="Disordered" evidence="8">
    <location>
        <begin position="390"/>
        <end position="513"/>
    </location>
</feature>
<feature type="compositionally biased region" description="Low complexity" evidence="8">
    <location>
        <begin position="504"/>
        <end position="513"/>
    </location>
</feature>
<dbReference type="RefSeq" id="WP_135341555.1">
    <property type="nucleotide sequence ID" value="NZ_JBHLTX010000001.1"/>
</dbReference>
<evidence type="ECO:0000256" key="2">
    <source>
        <dbReference type="ARBA" id="ARBA00012513"/>
    </source>
</evidence>
<protein>
    <recommendedName>
        <fullName evidence="2">non-specific serine/threonine protein kinase</fullName>
        <ecNumber evidence="2">2.7.11.1</ecNumber>
    </recommendedName>
</protein>
<dbReference type="Gene3D" id="1.10.101.10">
    <property type="entry name" value="PGBD-like superfamily/PGBD"/>
    <property type="match status" value="1"/>
</dbReference>
<dbReference type="InterPro" id="IPR017441">
    <property type="entry name" value="Protein_kinase_ATP_BS"/>
</dbReference>
<dbReference type="Pfam" id="PF01471">
    <property type="entry name" value="PG_binding_1"/>
    <property type="match status" value="1"/>
</dbReference>
<dbReference type="SMART" id="SM00220">
    <property type="entry name" value="S_TKc"/>
    <property type="match status" value="1"/>
</dbReference>
<evidence type="ECO:0000256" key="8">
    <source>
        <dbReference type="SAM" id="MobiDB-lite"/>
    </source>
</evidence>
<sequence>MSERDAADTTGAAEASAAGPLAAELSADDLALLGAEPLRRSDPSDIGPYRVLARLGSGGMGRLYLGREADTEGTYGARSLVAVKVIRSEYAEDERFRRRFEREVEAVRRVHGTYTAELLGSGFDGEEQLWMATAYVPGLSLADAVVRCGPLPVPVVWRLAHEIGQVLTAIAAVGIVHRDLKPSNVLLGPDGARVIDFGVAHTSDASSLTMTGQHLGTPAFMSPEQADGREVGTASDVFSLGSVLAVAVTGAGPFGEGNTADVIHRIVYSPPSEQILAEVSACDADLAELIGRCLEKDPGRRPGPQEIVEAARRHTRDQEWPGPVAETVAARTGWLGTAVAVRLMDQLTVLRRAEPKAAPEKKGTRRRWPLAVGAALVVAAATAVVAFAGPGQGSSDAEGAAAKRPRATATASPHGAAPGHRRPQTTPVPEVPEGNVPPGQQAQSPPPGYDPGPEQTQEPPSDESPDGSPDESQVEPPADAGSAPYTEEPAPDDPPDFEPSVINPPSSAPAKPWKSCAYYSGTRLTQYGDRGAAVKQVQCILRARGYSIGPSGLDGEFGTDTRTAVKRFQKARHLEVDGQVGVNTWRALRA</sequence>
<comment type="similarity">
    <text evidence="1">Belongs to the protein kinase superfamily. NEK Ser/Thr protein kinase family. NIMA subfamily.</text>
</comment>
<dbReference type="InterPro" id="IPR000719">
    <property type="entry name" value="Prot_kinase_dom"/>
</dbReference>
<evidence type="ECO:0000256" key="4">
    <source>
        <dbReference type="ARBA" id="ARBA00022741"/>
    </source>
</evidence>
<dbReference type="InterPro" id="IPR036366">
    <property type="entry name" value="PGBDSf"/>
</dbReference>
<dbReference type="PROSITE" id="PS00108">
    <property type="entry name" value="PROTEIN_KINASE_ST"/>
    <property type="match status" value="1"/>
</dbReference>
<keyword evidence="6 7" id="KW-0067">ATP-binding</keyword>
<dbReference type="GO" id="GO:0005524">
    <property type="term" value="F:ATP binding"/>
    <property type="evidence" value="ECO:0007669"/>
    <property type="project" value="UniProtKB-UniRule"/>
</dbReference>
<dbReference type="SUPFAM" id="SSF47090">
    <property type="entry name" value="PGBD-like"/>
    <property type="match status" value="1"/>
</dbReference>
<dbReference type="Gene3D" id="1.10.510.10">
    <property type="entry name" value="Transferase(Phosphotransferase) domain 1"/>
    <property type="match status" value="1"/>
</dbReference>
<evidence type="ECO:0000256" key="5">
    <source>
        <dbReference type="ARBA" id="ARBA00022777"/>
    </source>
</evidence>
<dbReference type="GO" id="GO:0004674">
    <property type="term" value="F:protein serine/threonine kinase activity"/>
    <property type="evidence" value="ECO:0007669"/>
    <property type="project" value="UniProtKB-KW"/>
</dbReference>
<evidence type="ECO:0000259" key="9">
    <source>
        <dbReference type="PROSITE" id="PS50011"/>
    </source>
</evidence>
<dbReference type="Gene3D" id="3.30.200.20">
    <property type="entry name" value="Phosphorylase Kinase, domain 1"/>
    <property type="match status" value="1"/>
</dbReference>
<organism evidence="10 11">
    <name type="scientific">Streptomyces palmae</name>
    <dbReference type="NCBI Taxonomy" id="1701085"/>
    <lineage>
        <taxon>Bacteria</taxon>
        <taxon>Bacillati</taxon>
        <taxon>Actinomycetota</taxon>
        <taxon>Actinomycetes</taxon>
        <taxon>Kitasatosporales</taxon>
        <taxon>Streptomycetaceae</taxon>
        <taxon>Streptomyces</taxon>
    </lineage>
</organism>
<evidence type="ECO:0000313" key="10">
    <source>
        <dbReference type="EMBL" id="TGA95178.1"/>
    </source>
</evidence>
<evidence type="ECO:0000256" key="3">
    <source>
        <dbReference type="ARBA" id="ARBA00022679"/>
    </source>
</evidence>
<name>A0A4Z0GG14_9ACTN</name>
<dbReference type="PANTHER" id="PTHR43671">
    <property type="entry name" value="SERINE/THREONINE-PROTEIN KINASE NEK"/>
    <property type="match status" value="1"/>
</dbReference>
<keyword evidence="5 10" id="KW-0418">Kinase</keyword>
<feature type="compositionally biased region" description="Low complexity" evidence="8">
    <location>
        <begin position="427"/>
        <end position="443"/>
    </location>
</feature>
<gene>
    <name evidence="10" type="ORF">E4099_26020</name>
</gene>
<reference evidence="10 11" key="1">
    <citation type="submission" date="2019-03" db="EMBL/GenBank/DDBJ databases">
        <authorList>
            <person name="Gonzalez-Pimentel J.L."/>
        </authorList>
    </citation>
    <scope>NUCLEOTIDE SEQUENCE [LARGE SCALE GENOMIC DNA]</scope>
    <source>
        <strain evidence="10 11">JCM 31289</strain>
    </source>
</reference>
<dbReference type="InterPro" id="IPR002477">
    <property type="entry name" value="Peptidoglycan-bd-like"/>
</dbReference>
<dbReference type="AlphaFoldDB" id="A0A4Z0GG14"/>
<feature type="binding site" evidence="7">
    <location>
        <position position="84"/>
    </location>
    <ligand>
        <name>ATP</name>
        <dbReference type="ChEBI" id="CHEBI:30616"/>
    </ligand>
</feature>
<keyword evidence="4 7" id="KW-0547">Nucleotide-binding</keyword>
<dbReference type="InterPro" id="IPR011009">
    <property type="entry name" value="Kinase-like_dom_sf"/>
</dbReference>
<keyword evidence="3" id="KW-0808">Transferase</keyword>
<dbReference type="EC" id="2.7.11.1" evidence="2"/>
<evidence type="ECO:0000313" key="11">
    <source>
        <dbReference type="Proteomes" id="UP000297948"/>
    </source>
</evidence>
<evidence type="ECO:0000256" key="6">
    <source>
        <dbReference type="ARBA" id="ARBA00022840"/>
    </source>
</evidence>
<feature type="domain" description="Protein kinase" evidence="9">
    <location>
        <begin position="49"/>
        <end position="317"/>
    </location>
</feature>
<dbReference type="PROSITE" id="PS00107">
    <property type="entry name" value="PROTEIN_KINASE_ATP"/>
    <property type="match status" value="1"/>
</dbReference>
<keyword evidence="11" id="KW-1185">Reference proteome</keyword>
<keyword evidence="10" id="KW-0723">Serine/threonine-protein kinase</keyword>
<comment type="caution">
    <text evidence="10">The sequence shown here is derived from an EMBL/GenBank/DDBJ whole genome shotgun (WGS) entry which is preliminary data.</text>
</comment>
<dbReference type="OrthoDB" id="4326333at2"/>
<proteinExistence type="inferred from homology"/>
<dbReference type="PANTHER" id="PTHR43671:SF13">
    <property type="entry name" value="SERINE_THREONINE-PROTEIN KINASE NEK2"/>
    <property type="match status" value="1"/>
</dbReference>
<evidence type="ECO:0000256" key="1">
    <source>
        <dbReference type="ARBA" id="ARBA00010886"/>
    </source>
</evidence>
<feature type="compositionally biased region" description="Acidic residues" evidence="8">
    <location>
        <begin position="460"/>
        <end position="473"/>
    </location>
</feature>
<dbReference type="Proteomes" id="UP000297948">
    <property type="component" value="Unassembled WGS sequence"/>
</dbReference>
<feature type="compositionally biased region" description="Low complexity" evidence="8">
    <location>
        <begin position="397"/>
        <end position="411"/>
    </location>
</feature>
<dbReference type="SUPFAM" id="SSF56112">
    <property type="entry name" value="Protein kinase-like (PK-like)"/>
    <property type="match status" value="1"/>
</dbReference>
<evidence type="ECO:0000256" key="7">
    <source>
        <dbReference type="PROSITE-ProRule" id="PRU10141"/>
    </source>
</evidence>
<dbReference type="Pfam" id="PF00069">
    <property type="entry name" value="Pkinase"/>
    <property type="match status" value="1"/>
</dbReference>
<dbReference type="InterPro" id="IPR036365">
    <property type="entry name" value="PGBD-like_sf"/>
</dbReference>
<dbReference type="PROSITE" id="PS50011">
    <property type="entry name" value="PROTEIN_KINASE_DOM"/>
    <property type="match status" value="1"/>
</dbReference>
<dbReference type="EMBL" id="SRID01000341">
    <property type="protein sequence ID" value="TGA95178.1"/>
    <property type="molecule type" value="Genomic_DNA"/>
</dbReference>
<dbReference type="InterPro" id="IPR008271">
    <property type="entry name" value="Ser/Thr_kinase_AS"/>
</dbReference>
<dbReference type="CDD" id="cd14014">
    <property type="entry name" value="STKc_PknB_like"/>
    <property type="match status" value="1"/>
</dbReference>
<dbReference type="InterPro" id="IPR050660">
    <property type="entry name" value="NEK_Ser/Thr_kinase"/>
</dbReference>
<accession>A0A4Z0GG14</accession>